<dbReference type="InterPro" id="IPR025705">
    <property type="entry name" value="Beta_hexosaminidase_sua/sub"/>
</dbReference>
<dbReference type="InterPro" id="IPR017853">
    <property type="entry name" value="GH"/>
</dbReference>
<protein>
    <recommendedName>
        <fullName evidence="3">beta-N-acetylhexosaminidase</fullName>
        <ecNumber evidence="3">3.2.1.52</ecNumber>
    </recommendedName>
</protein>
<dbReference type="Proteomes" id="UP000410492">
    <property type="component" value="Unassembled WGS sequence"/>
</dbReference>
<evidence type="ECO:0000256" key="7">
    <source>
        <dbReference type="ARBA" id="ARBA00023295"/>
    </source>
</evidence>
<feature type="domain" description="Glycoside hydrolase family 20 catalytic" evidence="9">
    <location>
        <begin position="224"/>
        <end position="567"/>
    </location>
</feature>
<evidence type="ECO:0000256" key="3">
    <source>
        <dbReference type="ARBA" id="ARBA00012663"/>
    </source>
</evidence>
<sequence length="622" mass="70359">MNRIVLKYLRLPLYFIPTALLLPLYFLIRNYAETFSDTSPVWYWQCVEGTCQKQPYNSSVGHAPVGLSTCRLSCSDAAGLWPKPTGEVAVSSIFEKVNLNSVDVVPKQSDSPAGELVKEAGKVFKEHIQATIPRSLTPKGGKSLIVNVDIKDPAVNRLTLETDESYTLKVSLTNDGRISALISAPTFFGARHGLQTLNQLIVFDDLKGELLIPSDVLITDKPAYPYRGILLDTSRNYITVEAIKRTLTAMGASKLNTFHWHITDSHSFPYVSKSRPELTKYGAYSPSKVYTDKDIRDVIKYATVRGIRVLPEFDAPAHVGEGWQNTGLVTCLNWQPWSSYCVEPPCGQLDPTKDEVYNVLEDIYGDMIEQFQPDIFHMGGDEVNFDCWKNTPNIVEWMLKKGMNVTTEKDWIQLWTHFQSNALERLYKKAGREIPVIMWTSHLTHAEYLTTSLPKDRYIIQIWTTGRDPQVGNLLENGYKVILSNYDALYFDCGFAGWVKDGNNWCSPYIGWQKVYSNTPEQIAGPTKKQQVLGEEAALWTEQADSASVDTRLWPRGAALAEAVWTAPANPSWEAAEQRFLVHRERLLELGINADAIEPEWCLQHEENCRIGSKFNIHNRLH</sequence>
<dbReference type="PRINTS" id="PR00738">
    <property type="entry name" value="GLHYDRLASE20"/>
</dbReference>
<organism evidence="11 12">
    <name type="scientific">Callosobruchus maculatus</name>
    <name type="common">Southern cowpea weevil</name>
    <name type="synonym">Pulse bruchid</name>
    <dbReference type="NCBI Taxonomy" id="64391"/>
    <lineage>
        <taxon>Eukaryota</taxon>
        <taxon>Metazoa</taxon>
        <taxon>Ecdysozoa</taxon>
        <taxon>Arthropoda</taxon>
        <taxon>Hexapoda</taxon>
        <taxon>Insecta</taxon>
        <taxon>Pterygota</taxon>
        <taxon>Neoptera</taxon>
        <taxon>Endopterygota</taxon>
        <taxon>Coleoptera</taxon>
        <taxon>Polyphaga</taxon>
        <taxon>Cucujiformia</taxon>
        <taxon>Chrysomeloidea</taxon>
        <taxon>Chrysomelidae</taxon>
        <taxon>Bruchinae</taxon>
        <taxon>Bruchini</taxon>
        <taxon>Callosobruchus</taxon>
    </lineage>
</organism>
<keyword evidence="7" id="KW-0326">Glycosidase</keyword>
<feature type="active site" description="Proton donor" evidence="8">
    <location>
        <position position="382"/>
    </location>
</feature>
<dbReference type="InterPro" id="IPR015883">
    <property type="entry name" value="Glyco_hydro_20_cat"/>
</dbReference>
<gene>
    <name evidence="11" type="ORF">CALMAC_LOCUS6240</name>
</gene>
<dbReference type="SUPFAM" id="SSF55545">
    <property type="entry name" value="beta-N-acetylhexosaminidase-like domain"/>
    <property type="match status" value="1"/>
</dbReference>
<dbReference type="OrthoDB" id="428480at2759"/>
<dbReference type="Pfam" id="PF14845">
    <property type="entry name" value="Glycohydro_20b2"/>
    <property type="match status" value="1"/>
</dbReference>
<evidence type="ECO:0000313" key="12">
    <source>
        <dbReference type="Proteomes" id="UP000410492"/>
    </source>
</evidence>
<feature type="domain" description="Beta-hexosaminidase eukaryotic type N-terminal" evidence="10">
    <location>
        <begin position="116"/>
        <end position="200"/>
    </location>
</feature>
<dbReference type="Pfam" id="PF00728">
    <property type="entry name" value="Glyco_hydro_20"/>
    <property type="match status" value="1"/>
</dbReference>
<evidence type="ECO:0000313" key="11">
    <source>
        <dbReference type="EMBL" id="VEN42912.1"/>
    </source>
</evidence>
<dbReference type="Gene3D" id="3.20.20.80">
    <property type="entry name" value="Glycosidases"/>
    <property type="match status" value="1"/>
</dbReference>
<dbReference type="PANTHER" id="PTHR22600:SF26">
    <property type="entry name" value="BETA-N-ACETYLHEXOSAMINIDASE"/>
    <property type="match status" value="1"/>
</dbReference>
<dbReference type="SUPFAM" id="SSF51445">
    <property type="entry name" value="(Trans)glycosidases"/>
    <property type="match status" value="1"/>
</dbReference>
<dbReference type="GO" id="GO:0005886">
    <property type="term" value="C:plasma membrane"/>
    <property type="evidence" value="ECO:0007669"/>
    <property type="project" value="TreeGrafter"/>
</dbReference>
<dbReference type="GO" id="GO:0005975">
    <property type="term" value="P:carbohydrate metabolic process"/>
    <property type="evidence" value="ECO:0007669"/>
    <property type="project" value="InterPro"/>
</dbReference>
<dbReference type="AlphaFoldDB" id="A0A653C4W0"/>
<dbReference type="FunFam" id="3.20.20.80:FF:000063">
    <property type="entry name" value="Beta-hexosaminidase"/>
    <property type="match status" value="1"/>
</dbReference>
<evidence type="ECO:0000259" key="10">
    <source>
        <dbReference type="Pfam" id="PF14845"/>
    </source>
</evidence>
<evidence type="ECO:0000256" key="6">
    <source>
        <dbReference type="ARBA" id="ARBA00023180"/>
    </source>
</evidence>
<dbReference type="PANTHER" id="PTHR22600">
    <property type="entry name" value="BETA-HEXOSAMINIDASE"/>
    <property type="match status" value="1"/>
</dbReference>
<dbReference type="InterPro" id="IPR029019">
    <property type="entry name" value="HEX_eukaryotic_N"/>
</dbReference>
<dbReference type="EC" id="3.2.1.52" evidence="3"/>
<accession>A0A653C4W0</accession>
<keyword evidence="4" id="KW-0732">Signal</keyword>
<reference evidence="11 12" key="1">
    <citation type="submission" date="2019-01" db="EMBL/GenBank/DDBJ databases">
        <authorList>
            <person name="Sayadi A."/>
        </authorList>
    </citation>
    <scope>NUCLEOTIDE SEQUENCE [LARGE SCALE GENOMIC DNA]</scope>
</reference>
<keyword evidence="6" id="KW-0325">Glycoprotein</keyword>
<dbReference type="Gene3D" id="3.30.379.10">
    <property type="entry name" value="Chitobiase/beta-hexosaminidase domain 2-like"/>
    <property type="match status" value="1"/>
</dbReference>
<evidence type="ECO:0000259" key="9">
    <source>
        <dbReference type="Pfam" id="PF00728"/>
    </source>
</evidence>
<evidence type="ECO:0000256" key="5">
    <source>
        <dbReference type="ARBA" id="ARBA00022801"/>
    </source>
</evidence>
<dbReference type="InterPro" id="IPR029018">
    <property type="entry name" value="Hex-like_dom2"/>
</dbReference>
<dbReference type="CDD" id="cd06562">
    <property type="entry name" value="GH20_HexA_HexB-like"/>
    <property type="match status" value="1"/>
</dbReference>
<dbReference type="EMBL" id="CAACVG010006980">
    <property type="protein sequence ID" value="VEN42912.1"/>
    <property type="molecule type" value="Genomic_DNA"/>
</dbReference>
<comment type="catalytic activity">
    <reaction evidence="1">
        <text>Hydrolysis of terminal non-reducing N-acetyl-D-hexosamine residues in N-acetyl-beta-D-hexosaminides.</text>
        <dbReference type="EC" id="3.2.1.52"/>
    </reaction>
</comment>
<comment type="similarity">
    <text evidence="2">Belongs to the glycosyl hydrolase 20 family.</text>
</comment>
<dbReference type="GO" id="GO:0030203">
    <property type="term" value="P:glycosaminoglycan metabolic process"/>
    <property type="evidence" value="ECO:0007669"/>
    <property type="project" value="TreeGrafter"/>
</dbReference>
<evidence type="ECO:0000256" key="4">
    <source>
        <dbReference type="ARBA" id="ARBA00022729"/>
    </source>
</evidence>
<dbReference type="GO" id="GO:0016231">
    <property type="term" value="F:beta-N-acetylglucosaminidase activity"/>
    <property type="evidence" value="ECO:0007669"/>
    <property type="project" value="TreeGrafter"/>
</dbReference>
<proteinExistence type="inferred from homology"/>
<name>A0A653C4W0_CALMS</name>
<keyword evidence="12" id="KW-1185">Reference proteome</keyword>
<keyword evidence="5" id="KW-0378">Hydrolase</keyword>
<evidence type="ECO:0000256" key="8">
    <source>
        <dbReference type="PIRSR" id="PIRSR625705-1"/>
    </source>
</evidence>
<evidence type="ECO:0000256" key="1">
    <source>
        <dbReference type="ARBA" id="ARBA00001231"/>
    </source>
</evidence>
<evidence type="ECO:0000256" key="2">
    <source>
        <dbReference type="ARBA" id="ARBA00006285"/>
    </source>
</evidence>